<dbReference type="SUPFAM" id="SSF48452">
    <property type="entry name" value="TPR-like"/>
    <property type="match status" value="1"/>
</dbReference>
<keyword evidence="2" id="KW-0732">Signal</keyword>
<dbReference type="Pfam" id="PF13174">
    <property type="entry name" value="TPR_6"/>
    <property type="match status" value="2"/>
</dbReference>
<feature type="compositionally biased region" description="Low complexity" evidence="1">
    <location>
        <begin position="142"/>
        <end position="151"/>
    </location>
</feature>
<organism evidence="3 4">
    <name type="scientific">Sphingomonas rhizophila</name>
    <dbReference type="NCBI Taxonomy" id="2071607"/>
    <lineage>
        <taxon>Bacteria</taxon>
        <taxon>Pseudomonadati</taxon>
        <taxon>Pseudomonadota</taxon>
        <taxon>Alphaproteobacteria</taxon>
        <taxon>Sphingomonadales</taxon>
        <taxon>Sphingomonadaceae</taxon>
        <taxon>Sphingomonas</taxon>
    </lineage>
</organism>
<evidence type="ECO:0000313" key="4">
    <source>
        <dbReference type="Proteomes" id="UP000515955"/>
    </source>
</evidence>
<evidence type="ECO:0000313" key="3">
    <source>
        <dbReference type="EMBL" id="QNN64543.1"/>
    </source>
</evidence>
<dbReference type="KEGG" id="srhi:H9L12_09550"/>
<gene>
    <name evidence="3" type="ORF">H9L12_09550</name>
</gene>
<dbReference type="Proteomes" id="UP000515955">
    <property type="component" value="Chromosome"/>
</dbReference>
<name>A0A7G9S9L8_9SPHN</name>
<evidence type="ECO:0000256" key="1">
    <source>
        <dbReference type="SAM" id="MobiDB-lite"/>
    </source>
</evidence>
<evidence type="ECO:0000256" key="2">
    <source>
        <dbReference type="SAM" id="SignalP"/>
    </source>
</evidence>
<feature type="signal peptide" evidence="2">
    <location>
        <begin position="1"/>
        <end position="24"/>
    </location>
</feature>
<dbReference type="InterPro" id="IPR019734">
    <property type="entry name" value="TPR_rpt"/>
</dbReference>
<dbReference type="EMBL" id="CP060717">
    <property type="protein sequence ID" value="QNN64543.1"/>
    <property type="molecule type" value="Genomic_DNA"/>
</dbReference>
<dbReference type="InterPro" id="IPR011990">
    <property type="entry name" value="TPR-like_helical_dom_sf"/>
</dbReference>
<sequence>MRFRLALPLALTGAIVLATTPIQAQRQQTPEQRIGRLERQVRQVQRQVFPKGQPADTAGFSDDPAATQASVVALSGRLDAIERQMAEIVRASEENGNRLSVMEAEVARLRAEQDRRFRALENGAVAAGSGSGEAAAPADEFVAPTPRTTPQDGPPPAPQPRYENAAPATPPPAAIPAAAGDEAAYDAGFRLWEAKRYDDAIRSLNAMIAQYPNSRRVSWAQNLIGRSLLDKGQPRAAAEALLANYRRDPKGERAQDSLYYLGQSLMRLNQASQACKAYAELEEVYGSNVRPQLKSLLPAAKSQAKCS</sequence>
<dbReference type="RefSeq" id="WP_187541542.1">
    <property type="nucleotide sequence ID" value="NZ_CP060717.1"/>
</dbReference>
<proteinExistence type="predicted"/>
<keyword evidence="4" id="KW-1185">Reference proteome</keyword>
<accession>A0A7G9S9L8</accession>
<feature type="chain" id="PRO_5028888403" evidence="2">
    <location>
        <begin position="25"/>
        <end position="307"/>
    </location>
</feature>
<dbReference type="AlphaFoldDB" id="A0A7G9S9L8"/>
<reference evidence="3 4" key="1">
    <citation type="submission" date="2020-08" db="EMBL/GenBank/DDBJ databases">
        <title>Genome sequence of Sphingomonas rhizophila KACC 19189T.</title>
        <authorList>
            <person name="Hyun D.-W."/>
            <person name="Bae J.-W."/>
        </authorList>
    </citation>
    <scope>NUCLEOTIDE SEQUENCE [LARGE SCALE GENOMIC DNA]</scope>
    <source>
        <strain evidence="3 4">KACC 19189</strain>
    </source>
</reference>
<feature type="region of interest" description="Disordered" evidence="1">
    <location>
        <begin position="142"/>
        <end position="173"/>
    </location>
</feature>
<dbReference type="Gene3D" id="1.25.40.10">
    <property type="entry name" value="Tetratricopeptide repeat domain"/>
    <property type="match status" value="1"/>
</dbReference>
<protein>
    <submittedName>
        <fullName evidence="3">Tetratricopeptide repeat protein</fullName>
    </submittedName>
</protein>